<dbReference type="RefSeq" id="WP_127789710.1">
    <property type="nucleotide sequence ID" value="NZ_SACL01000010.1"/>
</dbReference>
<feature type="transmembrane region" description="Helical" evidence="1">
    <location>
        <begin position="54"/>
        <end position="76"/>
    </location>
</feature>
<sequence>MGKAIRLGFIAGVLSFLVFHQGSVHLLHYLGEPLRPWLGHVPAPFPMNRVAPLWVPQFVSLAFWAGLWGILLAVILRAIRLPDLLTGLLFGVVVIGGSTLTWIATLKGLPQFAGGDRQLILRALALNGVLGWGTAFWLRPMSLRG</sequence>
<evidence type="ECO:0000256" key="1">
    <source>
        <dbReference type="SAM" id="Phobius"/>
    </source>
</evidence>
<gene>
    <name evidence="2" type="ORF">EOD42_21830</name>
</gene>
<protein>
    <submittedName>
        <fullName evidence="2">Uncharacterized protein</fullName>
    </submittedName>
</protein>
<proteinExistence type="predicted"/>
<dbReference type="Proteomes" id="UP000282957">
    <property type="component" value="Unassembled WGS sequence"/>
</dbReference>
<keyword evidence="1" id="KW-1133">Transmembrane helix</keyword>
<feature type="transmembrane region" description="Helical" evidence="1">
    <location>
        <begin position="119"/>
        <end position="138"/>
    </location>
</feature>
<keyword evidence="1" id="KW-0472">Membrane</keyword>
<name>A0A437M1Z4_9PROT</name>
<keyword evidence="1" id="KW-0812">Transmembrane</keyword>
<dbReference type="EMBL" id="SACL01000010">
    <property type="protein sequence ID" value="RVT91606.1"/>
    <property type="molecule type" value="Genomic_DNA"/>
</dbReference>
<feature type="transmembrane region" description="Helical" evidence="1">
    <location>
        <begin position="88"/>
        <end position="107"/>
    </location>
</feature>
<evidence type="ECO:0000313" key="3">
    <source>
        <dbReference type="Proteomes" id="UP000282957"/>
    </source>
</evidence>
<dbReference type="OrthoDB" id="7361074at2"/>
<comment type="caution">
    <text evidence="2">The sequence shown here is derived from an EMBL/GenBank/DDBJ whole genome shotgun (WGS) entry which is preliminary data.</text>
</comment>
<evidence type="ECO:0000313" key="2">
    <source>
        <dbReference type="EMBL" id="RVT91606.1"/>
    </source>
</evidence>
<accession>A0A437M1Z4</accession>
<organism evidence="2 3">
    <name type="scientific">Rhodovarius crocodyli</name>
    <dbReference type="NCBI Taxonomy" id="1979269"/>
    <lineage>
        <taxon>Bacteria</taxon>
        <taxon>Pseudomonadati</taxon>
        <taxon>Pseudomonadota</taxon>
        <taxon>Alphaproteobacteria</taxon>
        <taxon>Acetobacterales</taxon>
        <taxon>Roseomonadaceae</taxon>
        <taxon>Rhodovarius</taxon>
    </lineage>
</organism>
<keyword evidence="3" id="KW-1185">Reference proteome</keyword>
<reference evidence="2 3" key="1">
    <citation type="submission" date="2019-01" db="EMBL/GenBank/DDBJ databases">
        <authorList>
            <person name="Chen W.-M."/>
        </authorList>
    </citation>
    <scope>NUCLEOTIDE SEQUENCE [LARGE SCALE GENOMIC DNA]</scope>
    <source>
        <strain evidence="2 3">CCP-6</strain>
    </source>
</reference>
<dbReference type="AlphaFoldDB" id="A0A437M1Z4"/>